<evidence type="ECO:0000313" key="1">
    <source>
        <dbReference type="EMBL" id="KRX09241.1"/>
    </source>
</evidence>
<dbReference type="Pfam" id="PF10994">
    <property type="entry name" value="DUF2817"/>
    <property type="match status" value="1"/>
</dbReference>
<evidence type="ECO:0000313" key="2">
    <source>
        <dbReference type="Proteomes" id="UP000054937"/>
    </source>
</evidence>
<comment type="caution">
    <text evidence="1">The sequence shown here is derived from an EMBL/GenBank/DDBJ whole genome shotgun (WGS) entry which is preliminary data.</text>
</comment>
<accession>A0A0V0R423</accession>
<sequence length="674" mass="78081">MNHNNQLHQSTYGRELATDQNVEGVRPLGLLKDLERLQNYKALLAPLRFGGGIKGKITDSWSNYLPVITTPIGSEGMYYESSYDECTYTDINENAMYFNEKLCQKTEQNTENQQKIRKIYDMYSDENCDIDQMQNIINQAKFGGIGNNISIDDIVNSCEQIYNDQQLFERSVQNGIDTIYKRMSFLRNDIIFQKKVNEYNVNLEQRRQNNHLYNITWSETLKSLIVLLVAGLYQIYINSYGEQFSGKCPENIEACYFKNSYKKSKSYFIESAKNINANLLSFPVYNELDSTLSIDVAVILGKDSQDIQNLKGPVFIHTSGTHGVEGYVGAGIQLAFLEKIKQKKINIPKNVNIVLIHALNPFGFNFDRRFNENNVDLNRNFLKSQEQFDQLRLNEEQGAKYYKQFNQFFNSREAWVFPFSEIKFLFKAIKHLIFYKISDVKKALVTGQYNYEDGIYFGGFQQQNSTKIMIELLSEKLNLKNYEEPVVHIDVHSGLGEAGKDTFMYQFYQHEAIKSIFEQKPDEIFEYNTKNTELGRDYFLDTSSQAQFLNETQQNSDNTKTDVGQGYEEVRGSMDELFQLAGIKKGIQMTQEFGTMPNIYVLKSLIQENDSWFYGNQQQKIQGGVQLKSAFFIDSLEFKQNVLDRGLIAIQQVLQGLQNQKILEKIPDRTPYYN</sequence>
<dbReference type="InParanoid" id="A0A0V0R423"/>
<dbReference type="EMBL" id="LDAU01000053">
    <property type="protein sequence ID" value="KRX09241.1"/>
    <property type="molecule type" value="Genomic_DNA"/>
</dbReference>
<protein>
    <submittedName>
        <fullName evidence="1">Uncharacterized protein</fullName>
    </submittedName>
</protein>
<name>A0A0V0R423_PSEPJ</name>
<keyword evidence="2" id="KW-1185">Reference proteome</keyword>
<dbReference type="Proteomes" id="UP000054937">
    <property type="component" value="Unassembled WGS sequence"/>
</dbReference>
<dbReference type="CDD" id="cd06233">
    <property type="entry name" value="M14-like"/>
    <property type="match status" value="1"/>
</dbReference>
<dbReference type="OrthoDB" id="426882at2759"/>
<dbReference type="SUPFAM" id="SSF53187">
    <property type="entry name" value="Zn-dependent exopeptidases"/>
    <property type="match status" value="1"/>
</dbReference>
<dbReference type="Gene3D" id="3.40.630.10">
    <property type="entry name" value="Zn peptidases"/>
    <property type="match status" value="1"/>
</dbReference>
<reference evidence="1 2" key="1">
    <citation type="journal article" date="2015" name="Sci. Rep.">
        <title>Genome of the facultative scuticociliatosis pathogen Pseudocohnilembus persalinus provides insight into its virulence through horizontal gene transfer.</title>
        <authorList>
            <person name="Xiong J."/>
            <person name="Wang G."/>
            <person name="Cheng J."/>
            <person name="Tian M."/>
            <person name="Pan X."/>
            <person name="Warren A."/>
            <person name="Jiang C."/>
            <person name="Yuan D."/>
            <person name="Miao W."/>
        </authorList>
    </citation>
    <scope>NUCLEOTIDE SEQUENCE [LARGE SCALE GENOMIC DNA]</scope>
    <source>
        <strain evidence="1">36N120E</strain>
    </source>
</reference>
<dbReference type="AlphaFoldDB" id="A0A0V0R423"/>
<proteinExistence type="predicted"/>
<gene>
    <name evidence="1" type="ORF">PPERSA_05910</name>
</gene>
<dbReference type="InterPro" id="IPR021259">
    <property type="entry name" value="DUF2817"/>
</dbReference>
<organism evidence="1 2">
    <name type="scientific">Pseudocohnilembus persalinus</name>
    <name type="common">Ciliate</name>
    <dbReference type="NCBI Taxonomy" id="266149"/>
    <lineage>
        <taxon>Eukaryota</taxon>
        <taxon>Sar</taxon>
        <taxon>Alveolata</taxon>
        <taxon>Ciliophora</taxon>
        <taxon>Intramacronucleata</taxon>
        <taxon>Oligohymenophorea</taxon>
        <taxon>Scuticociliatia</taxon>
        <taxon>Philasterida</taxon>
        <taxon>Pseudocohnilembidae</taxon>
        <taxon>Pseudocohnilembus</taxon>
    </lineage>
</organism>